<dbReference type="Proteomes" id="UP000197269">
    <property type="component" value="Unassembled WGS sequence"/>
</dbReference>
<feature type="signal peptide" evidence="1">
    <location>
        <begin position="1"/>
        <end position="20"/>
    </location>
</feature>
<reference evidence="2 3" key="1">
    <citation type="submission" date="2017-03" db="EMBL/GenBank/DDBJ databases">
        <title>Genome of strain Rhizobium sp. CNPSo 668.</title>
        <authorList>
            <person name="Ribeiro R."/>
        </authorList>
    </citation>
    <scope>NUCLEOTIDE SEQUENCE [LARGE SCALE GENOMIC DNA]</scope>
    <source>
        <strain evidence="2 3">CNPSo 668</strain>
    </source>
</reference>
<keyword evidence="1" id="KW-0732">Signal</keyword>
<protein>
    <submittedName>
        <fullName evidence="2">Uncharacterized protein</fullName>
    </submittedName>
</protein>
<gene>
    <name evidence="2" type="ORF">B5E41_30160</name>
</gene>
<evidence type="ECO:0000313" key="3">
    <source>
        <dbReference type="Proteomes" id="UP000197269"/>
    </source>
</evidence>
<accession>A0A246DKU0</accession>
<dbReference type="AlphaFoldDB" id="A0A246DKU0"/>
<feature type="chain" id="PRO_5012534987" evidence="1">
    <location>
        <begin position="21"/>
        <end position="125"/>
    </location>
</feature>
<dbReference type="RefSeq" id="WP_088397237.1">
    <property type="nucleotide sequence ID" value="NZ_MXPU01000040.1"/>
</dbReference>
<evidence type="ECO:0000256" key="1">
    <source>
        <dbReference type="SAM" id="SignalP"/>
    </source>
</evidence>
<dbReference type="EMBL" id="MXPU01000040">
    <property type="protein sequence ID" value="OWO89706.1"/>
    <property type="molecule type" value="Genomic_DNA"/>
</dbReference>
<evidence type="ECO:0000313" key="2">
    <source>
        <dbReference type="EMBL" id="OWO89706.1"/>
    </source>
</evidence>
<name>A0A246DKU0_9HYPH</name>
<proteinExistence type="predicted"/>
<comment type="caution">
    <text evidence="2">The sequence shown here is derived from an EMBL/GenBank/DDBJ whole genome shotgun (WGS) entry which is preliminary data.</text>
</comment>
<organism evidence="2 3">
    <name type="scientific">Rhizobium esperanzae</name>
    <dbReference type="NCBI Taxonomy" id="1967781"/>
    <lineage>
        <taxon>Bacteria</taxon>
        <taxon>Pseudomonadati</taxon>
        <taxon>Pseudomonadota</taxon>
        <taxon>Alphaproteobacteria</taxon>
        <taxon>Hyphomicrobiales</taxon>
        <taxon>Rhizobiaceae</taxon>
        <taxon>Rhizobium/Agrobacterium group</taxon>
        <taxon>Rhizobium</taxon>
    </lineage>
</organism>
<sequence length="125" mass="13459">MKIAALTLSAVSLLPAYGMAQERPAFVGSYSIDCGADRQCWLVIDMLKPDAYLAIWTVSSRADFSDMKCGIPLFLRDTQDSYLRAGLDGKAVDIERQPGGRVLVQGLPAARCGIDLTGSYDPVGD</sequence>